<dbReference type="Proteomes" id="UP000002482">
    <property type="component" value="Chromosome"/>
</dbReference>
<organism evidence="4 5">
    <name type="scientific">Paracidovorax avenae (strain ATCC 19860 / DSM 7227 / CCUG 15838 / JCM 20985 / LMG 2117 / NCPPB 1011)</name>
    <name type="common">Acidovorax avenae</name>
    <dbReference type="NCBI Taxonomy" id="643561"/>
    <lineage>
        <taxon>Bacteria</taxon>
        <taxon>Pseudomonadati</taxon>
        <taxon>Pseudomonadota</taxon>
        <taxon>Betaproteobacteria</taxon>
        <taxon>Burkholderiales</taxon>
        <taxon>Comamonadaceae</taxon>
        <taxon>Paracidovorax</taxon>
    </lineage>
</organism>
<dbReference type="AlphaFoldDB" id="F0Q5T9"/>
<dbReference type="PANTHER" id="PTHR47151">
    <property type="entry name" value="LEU/ILE/VAL-BINDING ABC TRANSPORTER SUBUNIT"/>
    <property type="match status" value="1"/>
</dbReference>
<keyword evidence="5" id="KW-1185">Reference proteome</keyword>
<gene>
    <name evidence="4" type="ordered locus">Acav_2997</name>
</gene>
<dbReference type="HOGENOM" id="CLU_027128_6_0_4"/>
<comment type="similarity">
    <text evidence="1">Belongs to the leucine-binding protein family.</text>
</comment>
<proteinExistence type="inferred from homology"/>
<evidence type="ECO:0000313" key="5">
    <source>
        <dbReference type="Proteomes" id="UP000002482"/>
    </source>
</evidence>
<dbReference type="KEGG" id="aaa:Acav_2997"/>
<dbReference type="Pfam" id="PF13458">
    <property type="entry name" value="Peripla_BP_6"/>
    <property type="match status" value="1"/>
</dbReference>
<dbReference type="InterPro" id="IPR028082">
    <property type="entry name" value="Peripla_BP_I"/>
</dbReference>
<feature type="domain" description="Leucine-binding protein" evidence="3">
    <location>
        <begin position="42"/>
        <end position="373"/>
    </location>
</feature>
<evidence type="ECO:0000313" key="4">
    <source>
        <dbReference type="EMBL" id="ADX46901.1"/>
    </source>
</evidence>
<dbReference type="PANTHER" id="PTHR47151:SF2">
    <property type="entry name" value="AMINO ACID BINDING PROTEIN"/>
    <property type="match status" value="1"/>
</dbReference>
<sequence length="394" mass="41992">MQTTRQGMDGVVGRDGRRAALAGLAMACAALSLAGCSRVPDTVKIGVAQPLSGPLAALGQDMLNGVKLAVDELNQSGFMVDGKRVTLEVVAQDDRADAATGKTVAQQLVESGVVAVVGHLNSGVSIEAAPIYAAKGIPQLAISTHPHFTELGFPGTFRLVANDALQARAMGSFAATQLSASSYAVLDDGTPYGKGLADGAAAQIAQDKRKVSVRESFDDKTTDFKALAGKLQQERVDVIVTTLNDFQVLALIDALVQANYTRVSILGGDTIKTTDMLKGDRKLAAIYATSPVLEAREFIAGRQFLDRYDRAFKRAPAYGGHYSYDATYVLSAAIQQAKSADPREITKALHAINGYAPVTGTMKWDDKGEQRYGAVGVYGMRAGQWELRMRSDRW</sequence>
<dbReference type="CDD" id="cd06342">
    <property type="entry name" value="PBP1_ABC_LIVBP-like"/>
    <property type="match status" value="1"/>
</dbReference>
<dbReference type="InterPro" id="IPR028081">
    <property type="entry name" value="Leu-bd"/>
</dbReference>
<evidence type="ECO:0000259" key="3">
    <source>
        <dbReference type="Pfam" id="PF13458"/>
    </source>
</evidence>
<keyword evidence="4" id="KW-0675">Receptor</keyword>
<dbReference type="SUPFAM" id="SSF53822">
    <property type="entry name" value="Periplasmic binding protein-like I"/>
    <property type="match status" value="1"/>
</dbReference>
<dbReference type="Gene3D" id="3.40.50.2300">
    <property type="match status" value="2"/>
</dbReference>
<protein>
    <submittedName>
        <fullName evidence="4">Extracellular ligand-binding receptor</fullName>
    </submittedName>
</protein>
<evidence type="ECO:0000256" key="2">
    <source>
        <dbReference type="ARBA" id="ARBA00022729"/>
    </source>
</evidence>
<dbReference type="RefSeq" id="WP_013595393.1">
    <property type="nucleotide sequence ID" value="NC_015138.1"/>
</dbReference>
<dbReference type="EMBL" id="CP002521">
    <property type="protein sequence ID" value="ADX46901.1"/>
    <property type="molecule type" value="Genomic_DNA"/>
</dbReference>
<accession>F0Q5T9</accession>
<evidence type="ECO:0000256" key="1">
    <source>
        <dbReference type="ARBA" id="ARBA00010062"/>
    </source>
</evidence>
<reference evidence="4" key="1">
    <citation type="submission" date="2011-02" db="EMBL/GenBank/DDBJ databases">
        <title>Complete sequence of Acidovorax avenae subsp. avenae ATCC 19860.</title>
        <authorList>
            <consortium name="US DOE Joint Genome Institute"/>
            <person name="Lucas S."/>
            <person name="Copeland A."/>
            <person name="Lapidus A."/>
            <person name="Cheng J.-F."/>
            <person name="Goodwin L."/>
            <person name="Pitluck S."/>
            <person name="Chertkov O."/>
            <person name="Held B."/>
            <person name="Detter J.C."/>
            <person name="Han C."/>
            <person name="Tapia R."/>
            <person name="Land M."/>
            <person name="Hauser L."/>
            <person name="Kyrpides N."/>
            <person name="Ivanova N."/>
            <person name="Ovchinnikova G."/>
            <person name="Pagani I."/>
            <person name="Gordon S."/>
            <person name="Woyke T."/>
        </authorList>
    </citation>
    <scope>NUCLEOTIDE SEQUENCE</scope>
    <source>
        <strain evidence="4">ATCC 19860</strain>
    </source>
</reference>
<name>F0Q5T9_PARA1</name>
<dbReference type="GeneID" id="34236413"/>
<keyword evidence="2" id="KW-0732">Signal</keyword>